<sequence length="649" mass="65181">LFIKTLSRSHGDYPVSQTVLPDEYCPEAVPHWLFLVACSGDIVRCPHSDRQISPSVTDHPSTMKLVCAATLVLLFVAGARAAAGDLDAACKTTSPACTDPNASCQSDLCKCNPNFVKKNSACVPVVGKPCGRGQCLTYGTCTSDACACDTSMGFSTGVSGASTCWKKLGQTCSDASECVTGSGIICSTTCTCDTSKGFASAVSGGTSCSCDTSKATSATPSNDGKCVLKVDQPCTAASDCVSADGIVCADRNGATKCTCDTTKNYAAGANGAVTCACDTNYAIKADKSCGKKIDQACNAGTECIDGAKCDNSKCVCDTNANFAAGTAGADTCSCATNYAIKSDGTCGKKIDQACNADSECIDNAKCSSSKCACDTSKNFAAGTAGDDSCSLKVGQVCTQTSDCISTTGMICGDRSGATKCTCDTTKNFAAGSDGAMTCACDTTKAAGTPNNDGYCPLKVGQVCTAATQCISTDGMTCADRSGTVKCTCDTTKNYAAGSDGATSSCATNYAKRSSDKVCGEFDAYGLVIGQTCATDGTTKCIDAAVCDPVTLKCACDTGNGYAAGTTGATSCSCASTHVSTAWGCGKKVGATCSDTCSSMASCNATVGLCACDSGAIFQADTSTCKSGASTLVSSLAVLTAGILLALRKM</sequence>
<proteinExistence type="predicted"/>
<dbReference type="Proteomes" id="UP001519460">
    <property type="component" value="Unassembled WGS sequence"/>
</dbReference>
<organism evidence="1 2">
    <name type="scientific">Batillaria attramentaria</name>
    <dbReference type="NCBI Taxonomy" id="370345"/>
    <lineage>
        <taxon>Eukaryota</taxon>
        <taxon>Metazoa</taxon>
        <taxon>Spiralia</taxon>
        <taxon>Lophotrochozoa</taxon>
        <taxon>Mollusca</taxon>
        <taxon>Gastropoda</taxon>
        <taxon>Caenogastropoda</taxon>
        <taxon>Sorbeoconcha</taxon>
        <taxon>Cerithioidea</taxon>
        <taxon>Batillariidae</taxon>
        <taxon>Batillaria</taxon>
    </lineage>
</organism>
<comment type="caution">
    <text evidence="1">The sequence shown here is derived from an EMBL/GenBank/DDBJ whole genome shotgun (WGS) entry which is preliminary data.</text>
</comment>
<gene>
    <name evidence="1" type="ORF">BaRGS_00017971</name>
</gene>
<name>A0ABD0KU87_9CAEN</name>
<feature type="non-terminal residue" evidence="1">
    <location>
        <position position="1"/>
    </location>
</feature>
<protein>
    <submittedName>
        <fullName evidence="1">Uncharacterized protein</fullName>
    </submittedName>
</protein>
<keyword evidence="2" id="KW-1185">Reference proteome</keyword>
<evidence type="ECO:0000313" key="1">
    <source>
        <dbReference type="EMBL" id="KAK7490742.1"/>
    </source>
</evidence>
<dbReference type="EMBL" id="JACVVK020000123">
    <property type="protein sequence ID" value="KAK7490742.1"/>
    <property type="molecule type" value="Genomic_DNA"/>
</dbReference>
<accession>A0ABD0KU87</accession>
<reference evidence="1 2" key="1">
    <citation type="journal article" date="2023" name="Sci. Data">
        <title>Genome assembly of the Korean intertidal mud-creeper Batillaria attramentaria.</title>
        <authorList>
            <person name="Patra A.K."/>
            <person name="Ho P.T."/>
            <person name="Jun S."/>
            <person name="Lee S.J."/>
            <person name="Kim Y."/>
            <person name="Won Y.J."/>
        </authorList>
    </citation>
    <scope>NUCLEOTIDE SEQUENCE [LARGE SCALE GENOMIC DNA]</scope>
    <source>
        <strain evidence="1">Wonlab-2016</strain>
    </source>
</reference>
<dbReference type="AlphaFoldDB" id="A0ABD0KU87"/>
<evidence type="ECO:0000313" key="2">
    <source>
        <dbReference type="Proteomes" id="UP001519460"/>
    </source>
</evidence>